<reference evidence="1 2" key="1">
    <citation type="submission" date="2015-03" db="EMBL/GenBank/DDBJ databases">
        <authorList>
            <consortium name="Pathogen Informatics"/>
        </authorList>
    </citation>
    <scope>NUCLEOTIDE SEQUENCE [LARGE SCALE GENOMIC DNA]</scope>
    <source>
        <strain evidence="1 2">D4891</strain>
    </source>
</reference>
<gene>
    <name evidence="1" type="ORF">ERS008207_01067</name>
</gene>
<name>A0A655BVY0_SALET</name>
<accession>A0A655BVY0</accession>
<dbReference type="Proteomes" id="UP000042394">
    <property type="component" value="Unassembled WGS sequence"/>
</dbReference>
<dbReference type="AlphaFoldDB" id="A0A655BVY0"/>
<evidence type="ECO:0000313" key="1">
    <source>
        <dbReference type="EMBL" id="CNT82335.1"/>
    </source>
</evidence>
<protein>
    <submittedName>
        <fullName evidence="1">Uncharacterized protein</fullName>
    </submittedName>
</protein>
<sequence length="116" mass="12593">MSEPKILITFGMLSASTTDVPVIIALVKPMPIMAPISVWELDAGNPKYQVPRFQIIAASNMEKTIARPCAEPMLSRRSVGSICTMAYATLRPPSKTPKKLNTAAMTTASCERIARV</sequence>
<proteinExistence type="predicted"/>
<dbReference type="EMBL" id="CQPD01000008">
    <property type="protein sequence ID" value="CNT82335.1"/>
    <property type="molecule type" value="Genomic_DNA"/>
</dbReference>
<organism evidence="1 2">
    <name type="scientific">Salmonella enterica subsp. enterica serovar Bovismorbificans</name>
    <dbReference type="NCBI Taxonomy" id="58097"/>
    <lineage>
        <taxon>Bacteria</taxon>
        <taxon>Pseudomonadati</taxon>
        <taxon>Pseudomonadota</taxon>
        <taxon>Gammaproteobacteria</taxon>
        <taxon>Enterobacterales</taxon>
        <taxon>Enterobacteriaceae</taxon>
        <taxon>Salmonella</taxon>
    </lineage>
</organism>
<evidence type="ECO:0000313" key="2">
    <source>
        <dbReference type="Proteomes" id="UP000042394"/>
    </source>
</evidence>